<dbReference type="Pfam" id="PF06974">
    <property type="entry name" value="WS_DGAT_C"/>
    <property type="match status" value="1"/>
</dbReference>
<accession>A0A2G5DCN1</accession>
<feature type="domain" description="O-acyltransferase WSD1 C-terminal" evidence="1">
    <location>
        <begin position="44"/>
        <end position="85"/>
    </location>
</feature>
<dbReference type="AlphaFoldDB" id="A0A2G5DCN1"/>
<dbReference type="InParanoid" id="A0A2G5DCN1"/>
<dbReference type="STRING" id="218851.A0A2G5DCN1"/>
<dbReference type="EMBL" id="KZ305040">
    <property type="protein sequence ID" value="PIA40977.1"/>
    <property type="molecule type" value="Genomic_DNA"/>
</dbReference>
<proteinExistence type="predicted"/>
<sequence>MCFRNGHLKYMSAQVQLICFVFKCKLINDMQQLCLRSSSLSLWMQSLTFTTASWMGQLRLTATMEKNFIDSQLLYSCMKEAFENIFQAACGGDK</sequence>
<reference evidence="2 3" key="1">
    <citation type="submission" date="2017-09" db="EMBL/GenBank/DDBJ databases">
        <title>WGS assembly of Aquilegia coerulea Goldsmith.</title>
        <authorList>
            <person name="Hodges S."/>
            <person name="Kramer E."/>
            <person name="Nordborg M."/>
            <person name="Tomkins J."/>
            <person name="Borevitz J."/>
            <person name="Derieg N."/>
            <person name="Yan J."/>
            <person name="Mihaltcheva S."/>
            <person name="Hayes R.D."/>
            <person name="Rokhsar D."/>
        </authorList>
    </citation>
    <scope>NUCLEOTIDE SEQUENCE [LARGE SCALE GENOMIC DNA]</scope>
    <source>
        <strain evidence="3">cv. Goldsmith</strain>
    </source>
</reference>
<keyword evidence="3" id="KW-1185">Reference proteome</keyword>
<gene>
    <name evidence="2" type="ORF">AQUCO_02300032v1</name>
</gene>
<dbReference type="InterPro" id="IPR009721">
    <property type="entry name" value="O-acyltransferase_WSD1_C"/>
</dbReference>
<dbReference type="Proteomes" id="UP000230069">
    <property type="component" value="Unassembled WGS sequence"/>
</dbReference>
<evidence type="ECO:0000313" key="2">
    <source>
        <dbReference type="EMBL" id="PIA40977.1"/>
    </source>
</evidence>
<organism evidence="2 3">
    <name type="scientific">Aquilegia coerulea</name>
    <name type="common">Rocky mountain columbine</name>
    <dbReference type="NCBI Taxonomy" id="218851"/>
    <lineage>
        <taxon>Eukaryota</taxon>
        <taxon>Viridiplantae</taxon>
        <taxon>Streptophyta</taxon>
        <taxon>Embryophyta</taxon>
        <taxon>Tracheophyta</taxon>
        <taxon>Spermatophyta</taxon>
        <taxon>Magnoliopsida</taxon>
        <taxon>Ranunculales</taxon>
        <taxon>Ranunculaceae</taxon>
        <taxon>Thalictroideae</taxon>
        <taxon>Aquilegia</taxon>
    </lineage>
</organism>
<evidence type="ECO:0000259" key="1">
    <source>
        <dbReference type="Pfam" id="PF06974"/>
    </source>
</evidence>
<evidence type="ECO:0000313" key="3">
    <source>
        <dbReference type="Proteomes" id="UP000230069"/>
    </source>
</evidence>
<name>A0A2G5DCN1_AQUCA</name>
<protein>
    <recommendedName>
        <fullName evidence="1">O-acyltransferase WSD1 C-terminal domain-containing protein</fullName>
    </recommendedName>
</protein>
<dbReference type="OrthoDB" id="619536at2759"/>